<name>A0A0C3AW17_PILCF</name>
<dbReference type="InterPro" id="IPR029753">
    <property type="entry name" value="D-isomer_DH_CS"/>
</dbReference>
<dbReference type="InParanoid" id="A0A0C3AW17"/>
<evidence type="ECO:0000313" key="6">
    <source>
        <dbReference type="Proteomes" id="UP000054166"/>
    </source>
</evidence>
<dbReference type="Gene3D" id="3.40.50.720">
    <property type="entry name" value="NAD(P)-binding Rossmann-like Domain"/>
    <property type="match status" value="2"/>
</dbReference>
<reference evidence="6" key="2">
    <citation type="submission" date="2015-01" db="EMBL/GenBank/DDBJ databases">
        <title>Evolutionary Origins and Diversification of the Mycorrhizal Mutualists.</title>
        <authorList>
            <consortium name="DOE Joint Genome Institute"/>
            <consortium name="Mycorrhizal Genomics Consortium"/>
            <person name="Kohler A."/>
            <person name="Kuo A."/>
            <person name="Nagy L.G."/>
            <person name="Floudas D."/>
            <person name="Copeland A."/>
            <person name="Barry K.W."/>
            <person name="Cichocki N."/>
            <person name="Veneault-Fourrey C."/>
            <person name="LaButti K."/>
            <person name="Lindquist E.A."/>
            <person name="Lipzen A."/>
            <person name="Lundell T."/>
            <person name="Morin E."/>
            <person name="Murat C."/>
            <person name="Riley R."/>
            <person name="Ohm R."/>
            <person name="Sun H."/>
            <person name="Tunlid A."/>
            <person name="Henrissat B."/>
            <person name="Grigoriev I.V."/>
            <person name="Hibbett D.S."/>
            <person name="Martin F."/>
        </authorList>
    </citation>
    <scope>NUCLEOTIDE SEQUENCE [LARGE SCALE GENOMIC DNA]</scope>
    <source>
        <strain evidence="6">F 1598</strain>
    </source>
</reference>
<dbReference type="Pfam" id="PF00389">
    <property type="entry name" value="2-Hacid_dh"/>
    <property type="match status" value="1"/>
</dbReference>
<evidence type="ECO:0000256" key="1">
    <source>
        <dbReference type="ARBA" id="ARBA00023002"/>
    </source>
</evidence>
<dbReference type="Proteomes" id="UP000054166">
    <property type="component" value="Unassembled WGS sequence"/>
</dbReference>
<gene>
    <name evidence="5" type="ORF">PILCRDRAFT_75829</name>
</gene>
<dbReference type="CDD" id="cd05301">
    <property type="entry name" value="GDH"/>
    <property type="match status" value="1"/>
</dbReference>
<protein>
    <recommendedName>
        <fullName evidence="7">D-isomer specific 2-hydroxyacid dehydrogenase NAD-binding domain-containing protein</fullName>
    </recommendedName>
</protein>
<dbReference type="Pfam" id="PF02826">
    <property type="entry name" value="2-Hacid_dh_C"/>
    <property type="match status" value="1"/>
</dbReference>
<dbReference type="AlphaFoldDB" id="A0A0C3AW17"/>
<dbReference type="PROSITE" id="PS00671">
    <property type="entry name" value="D_2_HYDROXYACID_DH_3"/>
    <property type="match status" value="1"/>
</dbReference>
<dbReference type="GO" id="GO:0005829">
    <property type="term" value="C:cytosol"/>
    <property type="evidence" value="ECO:0007669"/>
    <property type="project" value="TreeGrafter"/>
</dbReference>
<dbReference type="InterPro" id="IPR006140">
    <property type="entry name" value="D-isomer_DH_NAD-bd"/>
</dbReference>
<dbReference type="PANTHER" id="PTHR10996:SF277">
    <property type="entry name" value="GLYOXYLATE REDUCTASE_HYDROXYPYRUVATE REDUCTASE"/>
    <property type="match status" value="1"/>
</dbReference>
<dbReference type="OrthoDB" id="9991913at2759"/>
<evidence type="ECO:0000313" key="5">
    <source>
        <dbReference type="EMBL" id="KIM78203.1"/>
    </source>
</evidence>
<comment type="similarity">
    <text evidence="2">Belongs to the D-isomer specific 2-hydroxyacid dehydrogenase family.</text>
</comment>
<proteinExistence type="inferred from homology"/>
<dbReference type="EMBL" id="KN833018">
    <property type="protein sequence ID" value="KIM78203.1"/>
    <property type="molecule type" value="Genomic_DNA"/>
</dbReference>
<dbReference type="HOGENOM" id="CLU_019796_1_2_1"/>
<evidence type="ECO:0000259" key="4">
    <source>
        <dbReference type="Pfam" id="PF02826"/>
    </source>
</evidence>
<dbReference type="InterPro" id="IPR050223">
    <property type="entry name" value="D-isomer_2-hydroxyacid_DH"/>
</dbReference>
<dbReference type="GO" id="GO:0016618">
    <property type="term" value="F:hydroxypyruvate reductase [NAD(P)H] activity"/>
    <property type="evidence" value="ECO:0007669"/>
    <property type="project" value="TreeGrafter"/>
</dbReference>
<accession>A0A0C3AW17</accession>
<keyword evidence="6" id="KW-1185">Reference proteome</keyword>
<organism evidence="5 6">
    <name type="scientific">Piloderma croceum (strain F 1598)</name>
    <dbReference type="NCBI Taxonomy" id="765440"/>
    <lineage>
        <taxon>Eukaryota</taxon>
        <taxon>Fungi</taxon>
        <taxon>Dikarya</taxon>
        <taxon>Basidiomycota</taxon>
        <taxon>Agaricomycotina</taxon>
        <taxon>Agaricomycetes</taxon>
        <taxon>Agaricomycetidae</taxon>
        <taxon>Atheliales</taxon>
        <taxon>Atheliaceae</taxon>
        <taxon>Piloderma</taxon>
    </lineage>
</organism>
<feature type="domain" description="D-isomer specific 2-hydroxyacid dehydrogenase catalytic" evidence="3">
    <location>
        <begin position="13"/>
        <end position="320"/>
    </location>
</feature>
<dbReference type="PANTHER" id="PTHR10996">
    <property type="entry name" value="2-HYDROXYACID DEHYDROGENASE-RELATED"/>
    <property type="match status" value="1"/>
</dbReference>
<sequence length="328" mass="35172">MIIQLVVWPDDRACDRSWLMDQVPGASGIIVMLSDTHTAFSLYSHKAAGPNLRVISTMSVGYEHIDLSAISQRGVKLGYTPDVLTDAVADLSLMLALMVGRNGAETMSLVRNGEWPNSPWSPFGFCGPQLSASPVSPTRTMGFIGFGRIAQATLKRLIPLGVTHCIYYANPSSPPKPSLDAELMTKYGLNSVKRVDLDELAKDSDVVFVLAPGGEQTKHLVNADFLGKMKKTAVLVNTSRGTLVDSEALATALHQGVIWGAGLDVVEGEPQVTADHPLVKEPRCVILPHIGSATLETRLGMATLAAKNLLGGIFEEAMPAELNLKSRT</sequence>
<evidence type="ECO:0008006" key="7">
    <source>
        <dbReference type="Google" id="ProtNLM"/>
    </source>
</evidence>
<reference evidence="5 6" key="1">
    <citation type="submission" date="2014-04" db="EMBL/GenBank/DDBJ databases">
        <authorList>
            <consortium name="DOE Joint Genome Institute"/>
            <person name="Kuo A."/>
            <person name="Tarkka M."/>
            <person name="Buscot F."/>
            <person name="Kohler A."/>
            <person name="Nagy L.G."/>
            <person name="Floudas D."/>
            <person name="Copeland A."/>
            <person name="Barry K.W."/>
            <person name="Cichocki N."/>
            <person name="Veneault-Fourrey C."/>
            <person name="LaButti K."/>
            <person name="Lindquist E.A."/>
            <person name="Lipzen A."/>
            <person name="Lundell T."/>
            <person name="Morin E."/>
            <person name="Murat C."/>
            <person name="Sun H."/>
            <person name="Tunlid A."/>
            <person name="Henrissat B."/>
            <person name="Grigoriev I.V."/>
            <person name="Hibbett D.S."/>
            <person name="Martin F."/>
            <person name="Nordberg H.P."/>
            <person name="Cantor M.N."/>
            <person name="Hua S.X."/>
        </authorList>
    </citation>
    <scope>NUCLEOTIDE SEQUENCE [LARGE SCALE GENOMIC DNA]</scope>
    <source>
        <strain evidence="5 6">F 1598</strain>
    </source>
</reference>
<dbReference type="SUPFAM" id="SSF51735">
    <property type="entry name" value="NAD(P)-binding Rossmann-fold domains"/>
    <property type="match status" value="1"/>
</dbReference>
<feature type="domain" description="D-isomer specific 2-hydroxyacid dehydrogenase NAD-binding" evidence="4">
    <location>
        <begin position="93"/>
        <end position="291"/>
    </location>
</feature>
<evidence type="ECO:0000256" key="2">
    <source>
        <dbReference type="RuleBase" id="RU003719"/>
    </source>
</evidence>
<keyword evidence="1 2" id="KW-0560">Oxidoreductase</keyword>
<dbReference type="InterPro" id="IPR036291">
    <property type="entry name" value="NAD(P)-bd_dom_sf"/>
</dbReference>
<evidence type="ECO:0000259" key="3">
    <source>
        <dbReference type="Pfam" id="PF00389"/>
    </source>
</evidence>
<dbReference type="SUPFAM" id="SSF52283">
    <property type="entry name" value="Formate/glycerate dehydrogenase catalytic domain-like"/>
    <property type="match status" value="1"/>
</dbReference>
<dbReference type="GO" id="GO:0030267">
    <property type="term" value="F:glyoxylate reductase (NADPH) activity"/>
    <property type="evidence" value="ECO:0007669"/>
    <property type="project" value="TreeGrafter"/>
</dbReference>
<dbReference type="InterPro" id="IPR006139">
    <property type="entry name" value="D-isomer_2_OHA_DH_cat_dom"/>
</dbReference>
<dbReference type="STRING" id="765440.A0A0C3AW17"/>
<dbReference type="GO" id="GO:0051287">
    <property type="term" value="F:NAD binding"/>
    <property type="evidence" value="ECO:0007669"/>
    <property type="project" value="InterPro"/>
</dbReference>